<dbReference type="PANTHER" id="PTHR47992">
    <property type="entry name" value="PROTEIN PHOSPHATASE"/>
    <property type="match status" value="1"/>
</dbReference>
<protein>
    <submittedName>
        <fullName evidence="2">Serine/threonine-protein phosphatase</fullName>
    </submittedName>
</protein>
<dbReference type="InterPro" id="IPR001932">
    <property type="entry name" value="PPM-type_phosphatase-like_dom"/>
</dbReference>
<dbReference type="Pfam" id="PF13672">
    <property type="entry name" value="PP2C_2"/>
    <property type="match status" value="1"/>
</dbReference>
<feature type="domain" description="PPM-type phosphatase" evidence="1">
    <location>
        <begin position="2"/>
        <end position="245"/>
    </location>
</feature>
<dbReference type="GO" id="GO:0004722">
    <property type="term" value="F:protein serine/threonine phosphatase activity"/>
    <property type="evidence" value="ECO:0007669"/>
    <property type="project" value="InterPro"/>
</dbReference>
<dbReference type="SMART" id="SM00331">
    <property type="entry name" value="PP2C_SIG"/>
    <property type="match status" value="1"/>
</dbReference>
<dbReference type="SMART" id="SM00332">
    <property type="entry name" value="PP2Cc"/>
    <property type="match status" value="1"/>
</dbReference>
<dbReference type="InterPro" id="IPR015655">
    <property type="entry name" value="PP2C"/>
</dbReference>
<dbReference type="CDD" id="cd00143">
    <property type="entry name" value="PP2Cc"/>
    <property type="match status" value="1"/>
</dbReference>
<evidence type="ECO:0000259" key="1">
    <source>
        <dbReference type="PROSITE" id="PS51746"/>
    </source>
</evidence>
<gene>
    <name evidence="2" type="ORF">FOY43_00430</name>
</gene>
<accession>A0A5B8JG03</accession>
<evidence type="ECO:0000313" key="3">
    <source>
        <dbReference type="Proteomes" id="UP000317512"/>
    </source>
</evidence>
<dbReference type="EMBL" id="CP041663">
    <property type="protein sequence ID" value="QDY88133.1"/>
    <property type="molecule type" value="Genomic_DNA"/>
</dbReference>
<proteinExistence type="predicted"/>
<evidence type="ECO:0000313" key="2">
    <source>
        <dbReference type="EMBL" id="QDY88133.1"/>
    </source>
</evidence>
<dbReference type="SUPFAM" id="SSF81606">
    <property type="entry name" value="PP2C-like"/>
    <property type="match status" value="1"/>
</dbReference>
<dbReference type="AlphaFoldDB" id="A0A5B8JG03"/>
<dbReference type="Proteomes" id="UP000317512">
    <property type="component" value="Chromosome"/>
</dbReference>
<dbReference type="RefSeq" id="WP_146308511.1">
    <property type="nucleotide sequence ID" value="NZ_CP041663.1"/>
</dbReference>
<reference evidence="3" key="1">
    <citation type="submission" date="2019-07" db="EMBL/GenBank/DDBJ databases">
        <title>Complete genome sequences of three Mycoplasma sp. 1220 strains.</title>
        <authorList>
            <person name="Grozner D."/>
            <person name="Forro B."/>
            <person name="Kovacs A.B."/>
            <person name="Marton S."/>
            <person name="Banyai K."/>
            <person name="Kreizinger Z."/>
            <person name="Sulyok K.M."/>
            <person name="Gyuranecz M."/>
        </authorList>
    </citation>
    <scope>NUCLEOTIDE SEQUENCE [LARGE SCALE GENOMIC DNA]</scope>
    <source>
        <strain evidence="3">MYCAV93</strain>
    </source>
</reference>
<dbReference type="InterPro" id="IPR036457">
    <property type="entry name" value="PPM-type-like_dom_sf"/>
</dbReference>
<dbReference type="OrthoDB" id="9801841at2"/>
<sequence>MQWLVKSIKGDFRDENQDRVEIIEKDNTVLALLCDGMGGHFGGSFASSIAVNVIAKEFLDNFNSNLGDHKKWFYDLIDIVKINMKRQSINEEMHDMGTTLTAALILKKQKKIIIFNSGDSRTYILNKNNDLIQITVDHNYYNQLIQEGYDKVIANSQRESKYLTSALGPTKKTTLEVFELNTESYMKTRSILLTSDGVHSFLNNDEIELIVRNCDLSLKNRIETILTSAQIANSNDNISVALIDFEEEDYV</sequence>
<name>A0A5B8JG03_9MOLU</name>
<organism evidence="2 3">
    <name type="scientific">Mycoplasma anserisalpingitidis</name>
    <dbReference type="NCBI Taxonomy" id="519450"/>
    <lineage>
        <taxon>Bacteria</taxon>
        <taxon>Bacillati</taxon>
        <taxon>Mycoplasmatota</taxon>
        <taxon>Mollicutes</taxon>
        <taxon>Mycoplasmataceae</taxon>
        <taxon>Mycoplasma</taxon>
    </lineage>
</organism>
<dbReference type="PROSITE" id="PS51746">
    <property type="entry name" value="PPM_2"/>
    <property type="match status" value="1"/>
</dbReference>
<dbReference type="Gene3D" id="3.60.40.10">
    <property type="entry name" value="PPM-type phosphatase domain"/>
    <property type="match status" value="1"/>
</dbReference>